<keyword evidence="1" id="KW-0677">Repeat</keyword>
<dbReference type="Gene3D" id="3.40.50.1240">
    <property type="entry name" value="Phosphoglycerate mutase-like"/>
    <property type="match status" value="2"/>
</dbReference>
<evidence type="ECO:0000313" key="9">
    <source>
        <dbReference type="EMBL" id="KAF5204360.1"/>
    </source>
</evidence>
<dbReference type="InterPro" id="IPR001313">
    <property type="entry name" value="Pumilio_RNA-bd_rpt"/>
</dbReference>
<dbReference type="Pfam" id="PF08144">
    <property type="entry name" value="CPL"/>
    <property type="match status" value="1"/>
</dbReference>
<evidence type="ECO:0000256" key="7">
    <source>
        <dbReference type="SAM" id="MobiDB-lite"/>
    </source>
</evidence>
<dbReference type="SUPFAM" id="SSF53254">
    <property type="entry name" value="Phosphoglycerate mutase-like"/>
    <property type="match status" value="2"/>
</dbReference>
<evidence type="ECO:0000256" key="3">
    <source>
        <dbReference type="ARBA" id="ARBA00022884"/>
    </source>
</evidence>
<name>A0A7J6X714_THATH</name>
<dbReference type="GO" id="GO:0003729">
    <property type="term" value="F:mRNA binding"/>
    <property type="evidence" value="ECO:0007669"/>
    <property type="project" value="TreeGrafter"/>
</dbReference>
<feature type="compositionally biased region" description="Polar residues" evidence="7">
    <location>
        <begin position="33"/>
        <end position="50"/>
    </location>
</feature>
<evidence type="ECO:0000256" key="6">
    <source>
        <dbReference type="PROSITE-ProRule" id="PRU00317"/>
    </source>
</evidence>
<feature type="repeat" description="Pumilio" evidence="6">
    <location>
        <begin position="128"/>
        <end position="163"/>
    </location>
</feature>
<evidence type="ECO:0000313" key="10">
    <source>
        <dbReference type="Proteomes" id="UP000554482"/>
    </source>
</evidence>
<dbReference type="InterPro" id="IPR011989">
    <property type="entry name" value="ARM-like"/>
</dbReference>
<dbReference type="SUPFAM" id="SSF48371">
    <property type="entry name" value="ARM repeat"/>
    <property type="match status" value="1"/>
</dbReference>
<comment type="similarity">
    <text evidence="4">Belongs to the phosphoglycerate mutase family.</text>
</comment>
<dbReference type="InterPro" id="IPR012959">
    <property type="entry name" value="CPL_dom"/>
</dbReference>
<evidence type="ECO:0000256" key="5">
    <source>
        <dbReference type="ARBA" id="ARBA00059109"/>
    </source>
</evidence>
<feature type="repeat" description="Pumilio" evidence="6">
    <location>
        <begin position="164"/>
        <end position="199"/>
    </location>
</feature>
<proteinExistence type="inferred from homology"/>
<feature type="compositionally biased region" description="Basic and acidic residues" evidence="7">
    <location>
        <begin position="53"/>
        <end position="77"/>
    </location>
</feature>
<sequence>MAGKEQKKHSSTKRKQLPDKGDKPFSKKAKFVQNLQVKSSITNKPNNLSKPYSIKDKSQKPIHSQEKNEPKSNRERRVQAKELAEARKKKRKRHYTLEQELASLWERMRRRNIAKEDRSKLVSEAIQKMMGKICEIAVSHVSSRVLQTCVKYCSKEERDIVFEELRPHLLTLACNAYAVHLVKKMLDNASKKQLEGFISSLHGHVAPLLRHMVGSVVIEHAYQLGNPFQKQSLLLELCSPEVQLFKDLVTMKERRLADLIPKLALNKGSVVRHMASVIQPILEKGIVDHSIIHTALIEYLNIADKSSATDILEQLSGPILVRMIHTKDGSKLGMLCIKHGGAKERKKIIKGMKGHIEKIAVDQYGCMVLVCMLSLVDDTKLLSKIVLRELQPVLKELVFNKNGRRPLLQLLHPNCQRYLGSEDLAALNLSVPSLCKGEETEVALDLGKEKNTSGDDESSGKNVEGDSEANLPEDNNISAKGVGKKDPSTRRFELLVNSGLAEGLIDTCIENAEELLESNLGKEVLYEVATGGAGSILLTPLADKLNVLHRAIASLAALSKTEESDKEHVLENFHSSRAIRKLVLDCPTFATTLWKVAMEGKGQIWAQGHSCKVVAAFLESSDTSVRDMAIAELQPLIDGGILKVPDPKISAKEDISKIERSNRLMHKFVKTKPPFPFPFLLWKQENILLCSSSSSSLSVSDMDCVSGSSLFPSHRCKTLHLVRHAQGIHNVEGEKNHDNYMSEELFDAHLTPLGWQQVENLRKHVNESGLVKKIDLVIASPLLRTMQTAVGVFGGEDYVKGKDGTPLMVENAGNSNHSAISSSNRPPFVAVELCREHLGVHPCDRRRSITEYQPLFPAIDFSQIENDEDILWTADVREKDEEVAARGMKFIDWLWTRKEKEIAVVSHSGFLFHTLGAFGKDLHPTMKEEICPHFANCELRSVVIVDRSVVGTDVSTTNYPGRIPLGMDLPSEMHPENDMDGVTGSILFPSHRCKTLHLVRHAQGIHNVEAEKNHDNYKSEEFFDAHLSPLGWQQVDNLRKHVNESGLVKKIDLVIVSPLLRTMQTAVGVFGGEDYVKGKEGTPLMVKNAGNSNHSAISSSNRPPFVAVELCRERLGVNHCDKRRSITEYQPLFPAIDFSQVENDEDILWKADVREKNEELAARGMKFIDWLWTRKEKEIAVVSHSAFMFHTLGAFGKDLHPTMKEEICAQFANCELRSVVIVDTRDRCLNN</sequence>
<protein>
    <submittedName>
        <fullName evidence="9">Phosphoglycerate mutase-like protein</fullName>
    </submittedName>
</protein>
<evidence type="ECO:0000259" key="8">
    <source>
        <dbReference type="PROSITE" id="PS50303"/>
    </source>
</evidence>
<dbReference type="InterPro" id="IPR029033">
    <property type="entry name" value="His_PPase_superfam"/>
</dbReference>
<feature type="region of interest" description="Disordered" evidence="7">
    <location>
        <begin position="1"/>
        <end position="77"/>
    </location>
</feature>
<dbReference type="EMBL" id="JABWDY010005527">
    <property type="protein sequence ID" value="KAF5204360.1"/>
    <property type="molecule type" value="Genomic_DNA"/>
</dbReference>
<accession>A0A7J6X714</accession>
<keyword evidence="3" id="KW-0694">RNA-binding</keyword>
<dbReference type="FunFam" id="3.40.50.1240:FF:000066">
    <property type="entry name" value="Phosphoglycerate mutase-like protein 1"/>
    <property type="match status" value="2"/>
</dbReference>
<dbReference type="PANTHER" id="PTHR13389:SF0">
    <property type="entry name" value="PUMILIO HOMOLOG 3"/>
    <property type="match status" value="1"/>
</dbReference>
<feature type="domain" description="PUM-HD" evidence="8">
    <location>
        <begin position="63"/>
        <end position="414"/>
    </location>
</feature>
<keyword evidence="10" id="KW-1185">Reference proteome</keyword>
<feature type="compositionally biased region" description="Basic and acidic residues" evidence="7">
    <location>
        <begin position="16"/>
        <end position="25"/>
    </location>
</feature>
<dbReference type="InterPro" id="IPR040059">
    <property type="entry name" value="PUM3"/>
</dbReference>
<feature type="region of interest" description="Disordered" evidence="7">
    <location>
        <begin position="446"/>
        <end position="485"/>
    </location>
</feature>
<gene>
    <name evidence="9" type="ORF">FRX31_006053</name>
</gene>
<dbReference type="AlphaFoldDB" id="A0A7J6X714"/>
<dbReference type="CDD" id="cd07067">
    <property type="entry name" value="HP_PGM_like"/>
    <property type="match status" value="2"/>
</dbReference>
<dbReference type="Proteomes" id="UP000554482">
    <property type="component" value="Unassembled WGS sequence"/>
</dbReference>
<dbReference type="SMART" id="SM00855">
    <property type="entry name" value="PGAM"/>
    <property type="match status" value="2"/>
</dbReference>
<dbReference type="GO" id="GO:0005730">
    <property type="term" value="C:nucleolus"/>
    <property type="evidence" value="ECO:0007669"/>
    <property type="project" value="TreeGrafter"/>
</dbReference>
<evidence type="ECO:0000256" key="1">
    <source>
        <dbReference type="ARBA" id="ARBA00022737"/>
    </source>
</evidence>
<comment type="caution">
    <text evidence="9">The sequence shown here is derived from an EMBL/GenBank/DDBJ whole genome shotgun (WGS) entry which is preliminary data.</text>
</comment>
<dbReference type="InterPro" id="IPR033133">
    <property type="entry name" value="PUM-HD"/>
</dbReference>
<feature type="compositionally biased region" description="Basic residues" evidence="7">
    <location>
        <begin position="1"/>
        <end position="15"/>
    </location>
</feature>
<comment type="function">
    <text evidence="5">May play a role in carbohydrates metabolism.</text>
</comment>
<dbReference type="GO" id="GO:0006417">
    <property type="term" value="P:regulation of translation"/>
    <property type="evidence" value="ECO:0007669"/>
    <property type="project" value="UniProtKB-KW"/>
</dbReference>
<dbReference type="Pfam" id="PF00300">
    <property type="entry name" value="His_Phos_1"/>
    <property type="match status" value="1"/>
</dbReference>
<dbReference type="InterPro" id="IPR013078">
    <property type="entry name" value="His_Pase_superF_clade-1"/>
</dbReference>
<evidence type="ECO:0000256" key="4">
    <source>
        <dbReference type="ARBA" id="ARBA00038362"/>
    </source>
</evidence>
<keyword evidence="2" id="KW-0810">Translation regulation</keyword>
<dbReference type="InterPro" id="IPR016024">
    <property type="entry name" value="ARM-type_fold"/>
</dbReference>
<dbReference type="PANTHER" id="PTHR13389">
    <property type="entry name" value="PUMILIO HOMOLOG 3"/>
    <property type="match status" value="1"/>
</dbReference>
<organism evidence="9 10">
    <name type="scientific">Thalictrum thalictroides</name>
    <name type="common">Rue-anemone</name>
    <name type="synonym">Anemone thalictroides</name>
    <dbReference type="NCBI Taxonomy" id="46969"/>
    <lineage>
        <taxon>Eukaryota</taxon>
        <taxon>Viridiplantae</taxon>
        <taxon>Streptophyta</taxon>
        <taxon>Embryophyta</taxon>
        <taxon>Tracheophyta</taxon>
        <taxon>Spermatophyta</taxon>
        <taxon>Magnoliopsida</taxon>
        <taxon>Ranunculales</taxon>
        <taxon>Ranunculaceae</taxon>
        <taxon>Thalictroideae</taxon>
        <taxon>Thalictrum</taxon>
    </lineage>
</organism>
<feature type="repeat" description="Pumilio" evidence="6">
    <location>
        <begin position="351"/>
        <end position="388"/>
    </location>
</feature>
<dbReference type="FunFam" id="1.25.10.10:FF:000818">
    <property type="entry name" value="Pumilio homolog 24"/>
    <property type="match status" value="1"/>
</dbReference>
<dbReference type="OrthoDB" id="497380at2759"/>
<evidence type="ECO:0000256" key="2">
    <source>
        <dbReference type="ARBA" id="ARBA00022845"/>
    </source>
</evidence>
<dbReference type="SMART" id="SM00025">
    <property type="entry name" value="Pumilio"/>
    <property type="match status" value="5"/>
</dbReference>
<dbReference type="Pfam" id="PF00806">
    <property type="entry name" value="PUF"/>
    <property type="match status" value="3"/>
</dbReference>
<dbReference type="Gene3D" id="1.25.10.10">
    <property type="entry name" value="Leucine-rich Repeat Variant"/>
    <property type="match status" value="1"/>
</dbReference>
<dbReference type="PROSITE" id="PS50303">
    <property type="entry name" value="PUM_HD"/>
    <property type="match status" value="1"/>
</dbReference>
<reference evidence="9 10" key="1">
    <citation type="submission" date="2020-06" db="EMBL/GenBank/DDBJ databases">
        <title>Transcriptomic and genomic resources for Thalictrum thalictroides and T. hernandezii: Facilitating candidate gene discovery in an emerging model plant lineage.</title>
        <authorList>
            <person name="Arias T."/>
            <person name="Riano-Pachon D.M."/>
            <person name="Di Stilio V.S."/>
        </authorList>
    </citation>
    <scope>NUCLEOTIDE SEQUENCE [LARGE SCALE GENOMIC DNA]</scope>
    <source>
        <strain evidence="10">cv. WT478/WT964</strain>
        <tissue evidence="9">Leaves</tissue>
    </source>
</reference>
<dbReference type="PROSITE" id="PS50302">
    <property type="entry name" value="PUM"/>
    <property type="match status" value="3"/>
</dbReference>